<evidence type="ECO:0000256" key="2">
    <source>
        <dbReference type="SAM" id="MobiDB-lite"/>
    </source>
</evidence>
<dbReference type="PROSITE" id="PS00517">
    <property type="entry name" value="RNASE_3_1"/>
    <property type="match status" value="1"/>
</dbReference>
<protein>
    <recommendedName>
        <fullName evidence="3">RNase III domain-containing protein</fullName>
    </recommendedName>
</protein>
<dbReference type="SUPFAM" id="SSF69065">
    <property type="entry name" value="RNase III domain-like"/>
    <property type="match status" value="1"/>
</dbReference>
<dbReference type="InterPro" id="IPR000999">
    <property type="entry name" value="RNase_III_dom"/>
</dbReference>
<sequence>MSSYMNKHNRSCRSDGSNEGKSNTIIVAQSEPNESTNPISTRRLNTAISHISPSLSFVPMGYKRQMFGEDDLHIEYRNGVEVTVYNPFNPMNKLISAAEIEKILSNYGINVPINHYEFYKRAFVHRSYTKSPLLLTNPTEVIITPQPTGCLNLFTKSNERLEFVGDGILECITKFYLYRRFPKENEGFMTEKKIALVKNEAIGRIAYEMGLHKWFILSKNAEEKQTRTNLKKLGCLFESFLGALFLDFNKISVKDEDGWFENVFLTGPGFQMAQIFVENVFEKHVNWIDLIRNDDNYKNILQVRIQKIFKVTPDYLEIQPYQNEIGYHMGVYLCLGQSIHNLNHSHAIPIQHFTSLQSIHEHMSIYGKIMVFLGEGTHKIKKKAEQMACENAVLSTQMLLSDA</sequence>
<dbReference type="Gene3D" id="1.10.1520.10">
    <property type="entry name" value="Ribonuclease III domain"/>
    <property type="match status" value="1"/>
</dbReference>
<dbReference type="SMART" id="SM00535">
    <property type="entry name" value="RIBOc"/>
    <property type="match status" value="1"/>
</dbReference>
<evidence type="ECO:0000259" key="3">
    <source>
        <dbReference type="PROSITE" id="PS50142"/>
    </source>
</evidence>
<dbReference type="PANTHER" id="PTHR11207">
    <property type="entry name" value="RIBONUCLEASE III"/>
    <property type="match status" value="1"/>
</dbReference>
<proteinExistence type="predicted"/>
<feature type="region of interest" description="Disordered" evidence="2">
    <location>
        <begin position="1"/>
        <end position="21"/>
    </location>
</feature>
<dbReference type="GO" id="GO:0010468">
    <property type="term" value="P:regulation of gene expression"/>
    <property type="evidence" value="ECO:0007669"/>
    <property type="project" value="TreeGrafter"/>
</dbReference>
<dbReference type="GO" id="GO:0004525">
    <property type="term" value="F:ribonuclease III activity"/>
    <property type="evidence" value="ECO:0007669"/>
    <property type="project" value="InterPro"/>
</dbReference>
<dbReference type="Pfam" id="PF00636">
    <property type="entry name" value="Ribonuclease_3"/>
    <property type="match status" value="1"/>
</dbReference>
<dbReference type="GO" id="GO:0006396">
    <property type="term" value="P:RNA processing"/>
    <property type="evidence" value="ECO:0007669"/>
    <property type="project" value="InterPro"/>
</dbReference>
<evidence type="ECO:0000256" key="1">
    <source>
        <dbReference type="ARBA" id="ARBA00022884"/>
    </source>
</evidence>
<dbReference type="CDD" id="cd00593">
    <property type="entry name" value="RIBOc"/>
    <property type="match status" value="1"/>
</dbReference>
<organism evidence="4">
    <name type="scientific">viral metagenome</name>
    <dbReference type="NCBI Taxonomy" id="1070528"/>
    <lineage>
        <taxon>unclassified sequences</taxon>
        <taxon>metagenomes</taxon>
        <taxon>organismal metagenomes</taxon>
    </lineage>
</organism>
<dbReference type="AlphaFoldDB" id="A0A6C0HT83"/>
<dbReference type="GO" id="GO:0003725">
    <property type="term" value="F:double-stranded RNA binding"/>
    <property type="evidence" value="ECO:0007669"/>
    <property type="project" value="TreeGrafter"/>
</dbReference>
<name>A0A6C0HT83_9ZZZZ</name>
<reference evidence="4" key="1">
    <citation type="journal article" date="2020" name="Nature">
        <title>Giant virus diversity and host interactions through global metagenomics.</title>
        <authorList>
            <person name="Schulz F."/>
            <person name="Roux S."/>
            <person name="Paez-Espino D."/>
            <person name="Jungbluth S."/>
            <person name="Walsh D.A."/>
            <person name="Denef V.J."/>
            <person name="McMahon K.D."/>
            <person name="Konstantinidis K.T."/>
            <person name="Eloe-Fadrosh E.A."/>
            <person name="Kyrpides N.C."/>
            <person name="Woyke T."/>
        </authorList>
    </citation>
    <scope>NUCLEOTIDE SEQUENCE</scope>
    <source>
        <strain evidence="4">GVMAG-M-3300023184-16</strain>
    </source>
</reference>
<dbReference type="PANTHER" id="PTHR11207:SF0">
    <property type="entry name" value="RIBONUCLEASE 3"/>
    <property type="match status" value="1"/>
</dbReference>
<accession>A0A6C0HT83</accession>
<evidence type="ECO:0000313" key="4">
    <source>
        <dbReference type="EMBL" id="QHT83958.1"/>
    </source>
</evidence>
<keyword evidence="1" id="KW-0694">RNA-binding</keyword>
<dbReference type="PROSITE" id="PS50142">
    <property type="entry name" value="RNASE_3_2"/>
    <property type="match status" value="1"/>
</dbReference>
<dbReference type="EMBL" id="MN740015">
    <property type="protein sequence ID" value="QHT83958.1"/>
    <property type="molecule type" value="Genomic_DNA"/>
</dbReference>
<dbReference type="InterPro" id="IPR036389">
    <property type="entry name" value="RNase_III_sf"/>
</dbReference>
<feature type="domain" description="RNase III" evidence="3">
    <location>
        <begin position="100"/>
        <end position="249"/>
    </location>
</feature>